<reference evidence="1" key="1">
    <citation type="journal article" date="2019" name="Sci. Rep.">
        <title>Draft genome of Tanacetum cinerariifolium, the natural source of mosquito coil.</title>
        <authorList>
            <person name="Yamashiro T."/>
            <person name="Shiraishi A."/>
            <person name="Satake H."/>
            <person name="Nakayama K."/>
        </authorList>
    </citation>
    <scope>NUCLEOTIDE SEQUENCE</scope>
</reference>
<dbReference type="Gene3D" id="2.40.70.10">
    <property type="entry name" value="Acid Proteases"/>
    <property type="match status" value="1"/>
</dbReference>
<keyword evidence="1" id="KW-0548">Nucleotidyltransferase</keyword>
<dbReference type="PANTHER" id="PTHR33067">
    <property type="entry name" value="RNA-DIRECTED DNA POLYMERASE-RELATED"/>
    <property type="match status" value="1"/>
</dbReference>
<proteinExistence type="predicted"/>
<dbReference type="GO" id="GO:0003964">
    <property type="term" value="F:RNA-directed DNA polymerase activity"/>
    <property type="evidence" value="ECO:0007669"/>
    <property type="project" value="UniProtKB-KW"/>
</dbReference>
<keyword evidence="1" id="KW-0695">RNA-directed DNA polymerase</keyword>
<name>A0A699KII2_TANCI</name>
<dbReference type="PANTHER" id="PTHR33067:SF31">
    <property type="entry name" value="RNA-DIRECTED DNA POLYMERASE"/>
    <property type="match status" value="1"/>
</dbReference>
<dbReference type="AlphaFoldDB" id="A0A699KII2"/>
<protein>
    <submittedName>
        <fullName evidence="1">Reverse transcriptase domain-containing protein</fullName>
    </submittedName>
</protein>
<accession>A0A699KII2</accession>
<dbReference type="EMBL" id="BKCJ010523697">
    <property type="protein sequence ID" value="GFA96613.1"/>
    <property type="molecule type" value="Genomic_DNA"/>
</dbReference>
<dbReference type="InterPro" id="IPR021109">
    <property type="entry name" value="Peptidase_aspartic_dom_sf"/>
</dbReference>
<sequence length="318" mass="35916">MAKCLALADLSASINLMPFSVWKRLSLPDLTPTFMTLKLADRSISRSVGVAKDLYVKVGSFHFPADFIVVDFDADPRVPLILGRSFLKTRRALIDVFECELTLRVEKEAITFNLDQTSRYSANYSDMTAKRIDVIDMACEEYSQEVLGFYDTISSGNSTPFYDPIVSTTSPTLTPFENSDFLLEEVDAFLAIEDEPTSSEFYQPYLDPEGDILLLEAFLNDDPSLPPPNQRNYLPEVRKELKICKAKSDKSSVDEPPTVELKDLHPYLEYAFLEDDEKLPVIITKALSVEEKTALITVLKSHKRAIAWKLSDIKGYQP</sequence>
<evidence type="ECO:0000313" key="1">
    <source>
        <dbReference type="EMBL" id="GFA96613.1"/>
    </source>
</evidence>
<comment type="caution">
    <text evidence="1">The sequence shown here is derived from an EMBL/GenBank/DDBJ whole genome shotgun (WGS) entry which is preliminary data.</text>
</comment>
<dbReference type="CDD" id="cd00303">
    <property type="entry name" value="retropepsin_like"/>
    <property type="match status" value="1"/>
</dbReference>
<gene>
    <name evidence="1" type="ORF">Tci_668585</name>
</gene>
<keyword evidence="1" id="KW-0808">Transferase</keyword>
<organism evidence="1">
    <name type="scientific">Tanacetum cinerariifolium</name>
    <name type="common">Dalmatian daisy</name>
    <name type="synonym">Chrysanthemum cinerariifolium</name>
    <dbReference type="NCBI Taxonomy" id="118510"/>
    <lineage>
        <taxon>Eukaryota</taxon>
        <taxon>Viridiplantae</taxon>
        <taxon>Streptophyta</taxon>
        <taxon>Embryophyta</taxon>
        <taxon>Tracheophyta</taxon>
        <taxon>Spermatophyta</taxon>
        <taxon>Magnoliopsida</taxon>
        <taxon>eudicotyledons</taxon>
        <taxon>Gunneridae</taxon>
        <taxon>Pentapetalae</taxon>
        <taxon>asterids</taxon>
        <taxon>campanulids</taxon>
        <taxon>Asterales</taxon>
        <taxon>Asteraceae</taxon>
        <taxon>Asteroideae</taxon>
        <taxon>Anthemideae</taxon>
        <taxon>Anthemidinae</taxon>
        <taxon>Tanacetum</taxon>
    </lineage>
</organism>